<evidence type="ECO:0000256" key="1">
    <source>
        <dbReference type="SAM" id="Phobius"/>
    </source>
</evidence>
<proteinExistence type="predicted"/>
<dbReference type="PANTHER" id="PTHR36694">
    <property type="entry name" value="PASIFLORA 1, ISOFORM A-RELATED"/>
    <property type="match status" value="1"/>
</dbReference>
<keyword evidence="2" id="KW-1185">Reference proteome</keyword>
<reference evidence="3" key="1">
    <citation type="submission" date="2025-08" db="UniProtKB">
        <authorList>
            <consortium name="RefSeq"/>
        </authorList>
    </citation>
    <scope>IDENTIFICATION</scope>
    <source>
        <tissue evidence="3">Gonad</tissue>
    </source>
</reference>
<name>A0A6P4Z5U5_BRABE</name>
<dbReference type="OrthoDB" id="10425691at2759"/>
<feature type="transmembrane region" description="Helical" evidence="1">
    <location>
        <begin position="80"/>
        <end position="107"/>
    </location>
</feature>
<dbReference type="RefSeq" id="XP_019626452.1">
    <property type="nucleotide sequence ID" value="XM_019770893.1"/>
</dbReference>
<gene>
    <name evidence="3" type="primary">LOC109471545</name>
</gene>
<dbReference type="GeneID" id="109471545"/>
<dbReference type="PANTHER" id="PTHR36694:SF11">
    <property type="entry name" value="LP21121P-RELATED"/>
    <property type="match status" value="1"/>
</dbReference>
<feature type="transmembrane region" description="Helical" evidence="1">
    <location>
        <begin position="127"/>
        <end position="153"/>
    </location>
</feature>
<keyword evidence="1" id="KW-0812">Transmembrane</keyword>
<sequence length="175" mass="18425">MCCCRLQSCCCYPLREGSIAIGIIDVILSALALGLNVWPIVASGGVARPLYTFIAVYAISIGFSILLIRGAVQNKAGPCLAWIIWSSICLVLNIGLLGLLCSVAYSASLFSGTASQSTFLGGFLTDAIAIGIYVVIAIVAVFIFILIYGIMVVNSFRQEVNESGGNPGSYPMQSV</sequence>
<evidence type="ECO:0000313" key="3">
    <source>
        <dbReference type="RefSeq" id="XP_019626452.1"/>
    </source>
</evidence>
<organism evidence="2 3">
    <name type="scientific">Branchiostoma belcheri</name>
    <name type="common">Amphioxus</name>
    <dbReference type="NCBI Taxonomy" id="7741"/>
    <lineage>
        <taxon>Eukaryota</taxon>
        <taxon>Metazoa</taxon>
        <taxon>Chordata</taxon>
        <taxon>Cephalochordata</taxon>
        <taxon>Leptocardii</taxon>
        <taxon>Amphioxiformes</taxon>
        <taxon>Branchiostomatidae</taxon>
        <taxon>Branchiostoma</taxon>
    </lineage>
</organism>
<accession>A0A6P4Z5U5</accession>
<evidence type="ECO:0000313" key="2">
    <source>
        <dbReference type="Proteomes" id="UP000515135"/>
    </source>
</evidence>
<feature type="transmembrane region" description="Helical" evidence="1">
    <location>
        <begin position="50"/>
        <end position="68"/>
    </location>
</feature>
<dbReference type="Proteomes" id="UP000515135">
    <property type="component" value="Unplaced"/>
</dbReference>
<protein>
    <submittedName>
        <fullName evidence="3">Uncharacterized protein LOC109471545</fullName>
    </submittedName>
</protein>
<feature type="transmembrane region" description="Helical" evidence="1">
    <location>
        <begin position="20"/>
        <end position="38"/>
    </location>
</feature>
<dbReference type="AlphaFoldDB" id="A0A6P4Z5U5"/>
<keyword evidence="1" id="KW-1133">Transmembrane helix</keyword>
<dbReference type="KEGG" id="bbel:109471545"/>
<keyword evidence="1" id="KW-0472">Membrane</keyword>